<dbReference type="EMBL" id="JAGSOY010000071">
    <property type="protein sequence ID" value="MBU2713304.1"/>
    <property type="molecule type" value="Genomic_DNA"/>
</dbReference>
<dbReference type="PROSITE" id="PS51371">
    <property type="entry name" value="CBS"/>
    <property type="match status" value="1"/>
</dbReference>
<protein>
    <submittedName>
        <fullName evidence="3">Magnesium transporter</fullName>
    </submittedName>
</protein>
<dbReference type="InterPro" id="IPR006668">
    <property type="entry name" value="Mg_transptr_MgtE_intracell_dom"/>
</dbReference>
<dbReference type="InterPro" id="IPR038076">
    <property type="entry name" value="MgtE_N_sf"/>
</dbReference>
<dbReference type="Pfam" id="PF03448">
    <property type="entry name" value="MgtE_N"/>
    <property type="match status" value="1"/>
</dbReference>
<keyword evidence="1" id="KW-0129">CBS domain</keyword>
<dbReference type="SUPFAM" id="SSF158791">
    <property type="entry name" value="MgtE N-terminal domain-like"/>
    <property type="match status" value="1"/>
</dbReference>
<sequence>MQSKQQLAFTYLEREPAAAAKILESLPETAVAELLSLAPVTTAAPVFGQLSTAKGIACLACLDQPSATHLLIQLSATNAATLLKGIPQTKRKAILHQMPTLKAQAIQILLAYPSNVVGAWIDPQVLTLRNTHTFADALQQLKFFQGAIPHRLFILDRRRYLVGVISATDIIGHPEDSLLSSFMDTKPAALRSRLQLTQARQHPDWGHSIVMPVVNRHSEFIGVLNYSTLNTAVEKLKGMPDKAIMATQVNSSLGLLISDSVIGVWQALRDAWNLNNREEHDGRR</sequence>
<dbReference type="InterPro" id="IPR046342">
    <property type="entry name" value="CBS_dom_sf"/>
</dbReference>
<accession>A0ABS5ZGX6</accession>
<keyword evidence="4" id="KW-1185">Reference proteome</keyword>
<dbReference type="RefSeq" id="WP_215821591.1">
    <property type="nucleotide sequence ID" value="NZ_JAGSOY010000071.1"/>
</dbReference>
<proteinExistence type="predicted"/>
<dbReference type="InterPro" id="IPR006669">
    <property type="entry name" value="MgtE_transporter"/>
</dbReference>
<dbReference type="InterPro" id="IPR000644">
    <property type="entry name" value="CBS_dom"/>
</dbReference>
<comment type="caution">
    <text evidence="3">The sequence shown here is derived from an EMBL/GenBank/DDBJ whole genome shotgun (WGS) entry which is preliminary data.</text>
</comment>
<dbReference type="PANTHER" id="PTHR43773">
    <property type="entry name" value="MAGNESIUM TRANSPORTER MGTE"/>
    <property type="match status" value="1"/>
</dbReference>
<reference evidence="3 4" key="1">
    <citation type="submission" date="2021-04" db="EMBL/GenBank/DDBJ databases">
        <authorList>
            <person name="Pira H."/>
            <person name="Risdian C."/>
            <person name="Wink J."/>
        </authorList>
    </citation>
    <scope>NUCLEOTIDE SEQUENCE [LARGE SCALE GENOMIC DNA]</scope>
    <source>
        <strain evidence="3 4">WH53</strain>
    </source>
</reference>
<feature type="domain" description="CBS" evidence="2">
    <location>
        <begin position="121"/>
        <end position="181"/>
    </location>
</feature>
<dbReference type="Gene3D" id="3.10.580.10">
    <property type="entry name" value="CBS-domain"/>
    <property type="match status" value="1"/>
</dbReference>
<dbReference type="SUPFAM" id="SSF54631">
    <property type="entry name" value="CBS-domain pair"/>
    <property type="match status" value="1"/>
</dbReference>
<dbReference type="PANTHER" id="PTHR43773:SF1">
    <property type="entry name" value="MAGNESIUM TRANSPORTER MGTE"/>
    <property type="match status" value="1"/>
</dbReference>
<evidence type="ECO:0000256" key="1">
    <source>
        <dbReference type="PROSITE-ProRule" id="PRU00703"/>
    </source>
</evidence>
<evidence type="ECO:0000313" key="3">
    <source>
        <dbReference type="EMBL" id="MBU2713304.1"/>
    </source>
</evidence>
<organism evidence="3 4">
    <name type="scientific">Zooshikella harenae</name>
    <dbReference type="NCBI Taxonomy" id="2827238"/>
    <lineage>
        <taxon>Bacteria</taxon>
        <taxon>Pseudomonadati</taxon>
        <taxon>Pseudomonadota</taxon>
        <taxon>Gammaproteobacteria</taxon>
        <taxon>Oceanospirillales</taxon>
        <taxon>Zooshikellaceae</taxon>
        <taxon>Zooshikella</taxon>
    </lineage>
</organism>
<evidence type="ECO:0000313" key="4">
    <source>
        <dbReference type="Proteomes" id="UP000690515"/>
    </source>
</evidence>
<evidence type="ECO:0000259" key="2">
    <source>
        <dbReference type="PROSITE" id="PS51371"/>
    </source>
</evidence>
<dbReference type="Pfam" id="PF00571">
    <property type="entry name" value="CBS"/>
    <property type="match status" value="1"/>
</dbReference>
<gene>
    <name evidence="3" type="ORF">KCG35_19735</name>
</gene>
<dbReference type="Gene3D" id="1.25.60.10">
    <property type="entry name" value="MgtE N-terminal domain-like"/>
    <property type="match status" value="1"/>
</dbReference>
<dbReference type="Proteomes" id="UP000690515">
    <property type="component" value="Unassembled WGS sequence"/>
</dbReference>
<name>A0ABS5ZGX6_9GAMM</name>
<dbReference type="SMART" id="SM00924">
    <property type="entry name" value="MgtE_N"/>
    <property type="match status" value="1"/>
</dbReference>